<dbReference type="InterPro" id="IPR018085">
    <property type="entry name" value="Ura-DNA_Glyclase_AS"/>
</dbReference>
<feature type="domain" description="Uracil-DNA glycosylase-like" evidence="12">
    <location>
        <begin position="45"/>
        <end position="204"/>
    </location>
</feature>
<evidence type="ECO:0000259" key="12">
    <source>
        <dbReference type="SMART" id="SM00986"/>
    </source>
</evidence>
<dbReference type="NCBIfam" id="NF003589">
    <property type="entry name" value="PRK05254.1-2"/>
    <property type="match status" value="1"/>
</dbReference>
<dbReference type="PROSITE" id="PS00130">
    <property type="entry name" value="U_DNA_GLYCOSYLASE"/>
    <property type="match status" value="1"/>
</dbReference>
<evidence type="ECO:0000256" key="3">
    <source>
        <dbReference type="ARBA" id="ARBA00008184"/>
    </source>
</evidence>
<dbReference type="CDD" id="cd10027">
    <property type="entry name" value="UDG-F1-like"/>
    <property type="match status" value="1"/>
</dbReference>
<evidence type="ECO:0000313" key="13">
    <source>
        <dbReference type="EMBL" id="MBO8414368.1"/>
    </source>
</evidence>
<dbReference type="NCBIfam" id="NF003588">
    <property type="entry name" value="PRK05254.1-1"/>
    <property type="match status" value="1"/>
</dbReference>
<comment type="similarity">
    <text evidence="3 9 11">Belongs to the uracil-DNA glycosylase (UDG) superfamily. UNG family.</text>
</comment>
<dbReference type="PANTHER" id="PTHR11264">
    <property type="entry name" value="URACIL-DNA GLYCOSYLASE"/>
    <property type="match status" value="1"/>
</dbReference>
<protein>
    <recommendedName>
        <fullName evidence="5 9">Uracil-DNA glycosylase</fullName>
        <shortName evidence="9">UDG</shortName>
        <ecNumber evidence="4 9">3.2.2.27</ecNumber>
    </recommendedName>
</protein>
<dbReference type="SUPFAM" id="SSF52141">
    <property type="entry name" value="Uracil-DNA glycosylase-like"/>
    <property type="match status" value="1"/>
</dbReference>
<dbReference type="Pfam" id="PF03167">
    <property type="entry name" value="UDG"/>
    <property type="match status" value="1"/>
</dbReference>
<keyword evidence="6 9" id="KW-0227">DNA damage</keyword>
<dbReference type="GO" id="GO:0005737">
    <property type="term" value="C:cytoplasm"/>
    <property type="evidence" value="ECO:0007669"/>
    <property type="project" value="UniProtKB-SubCell"/>
</dbReference>
<dbReference type="HAMAP" id="MF_00148">
    <property type="entry name" value="UDG"/>
    <property type="match status" value="1"/>
</dbReference>
<keyword evidence="9" id="KW-0963">Cytoplasm</keyword>
<evidence type="ECO:0000256" key="8">
    <source>
        <dbReference type="ARBA" id="ARBA00023204"/>
    </source>
</evidence>
<reference evidence="13" key="1">
    <citation type="submission" date="2020-10" db="EMBL/GenBank/DDBJ databases">
        <authorList>
            <person name="Gilroy R."/>
        </authorList>
    </citation>
    <scope>NUCLEOTIDE SEQUENCE</scope>
    <source>
        <strain evidence="13">1748</strain>
    </source>
</reference>
<dbReference type="GO" id="GO:0097510">
    <property type="term" value="P:base-excision repair, AP site formation via deaminated base removal"/>
    <property type="evidence" value="ECO:0007669"/>
    <property type="project" value="TreeGrafter"/>
</dbReference>
<sequence length="217" mass="25132">MPNWFSFFFEEIHKREIRELIKKVLLDYRSGVVFPPKKDVLRAFRLCEIDKLKAVVVGQDPYHEKGQADGLAFSSQSNKLPKSLQNIFKEYTSDLNYPYPKSGDLSKWAEQGVLLINSVLTVKEGQALSCNYKEYEVLFKDIICFISENSPGCVFLLWGKKAQRIEPLIDKTKHRVIVSNHPSPLSAYRGFFNSHPFSKANEELINIDREKIDWQLD</sequence>
<dbReference type="EC" id="3.2.2.27" evidence="4 9"/>
<evidence type="ECO:0000256" key="7">
    <source>
        <dbReference type="ARBA" id="ARBA00022801"/>
    </source>
</evidence>
<reference evidence="13" key="2">
    <citation type="journal article" date="2021" name="PeerJ">
        <title>Extensive microbial diversity within the chicken gut microbiome revealed by metagenomics and culture.</title>
        <authorList>
            <person name="Gilroy R."/>
            <person name="Ravi A."/>
            <person name="Getino M."/>
            <person name="Pursley I."/>
            <person name="Horton D.L."/>
            <person name="Alikhan N.F."/>
            <person name="Baker D."/>
            <person name="Gharbi K."/>
            <person name="Hall N."/>
            <person name="Watson M."/>
            <person name="Adriaenssens E.M."/>
            <person name="Foster-Nyarko E."/>
            <person name="Jarju S."/>
            <person name="Secka A."/>
            <person name="Antonio M."/>
            <person name="Oren A."/>
            <person name="Chaudhuri R.R."/>
            <person name="La Ragione R."/>
            <person name="Hildebrand F."/>
            <person name="Pallen M.J."/>
        </authorList>
    </citation>
    <scope>NUCLEOTIDE SEQUENCE</scope>
    <source>
        <strain evidence="13">1748</strain>
    </source>
</reference>
<evidence type="ECO:0000256" key="9">
    <source>
        <dbReference type="HAMAP-Rule" id="MF_00148"/>
    </source>
</evidence>
<evidence type="ECO:0000313" key="14">
    <source>
        <dbReference type="Proteomes" id="UP000823629"/>
    </source>
</evidence>
<dbReference type="InterPro" id="IPR036895">
    <property type="entry name" value="Uracil-DNA_glycosylase-like_sf"/>
</dbReference>
<dbReference type="Gene3D" id="3.40.470.10">
    <property type="entry name" value="Uracil-DNA glycosylase-like domain"/>
    <property type="match status" value="1"/>
</dbReference>
<comment type="caution">
    <text evidence="13">The sequence shown here is derived from an EMBL/GenBank/DDBJ whole genome shotgun (WGS) entry which is preliminary data.</text>
</comment>
<comment type="function">
    <text evidence="2 9 11">Excises uracil residues from the DNA which can arise as a result of misincorporation of dUMP residues by DNA polymerase or due to deamination of cytosine.</text>
</comment>
<evidence type="ECO:0000256" key="11">
    <source>
        <dbReference type="RuleBase" id="RU003780"/>
    </source>
</evidence>
<dbReference type="EMBL" id="JADING010000076">
    <property type="protein sequence ID" value="MBO8414368.1"/>
    <property type="molecule type" value="Genomic_DNA"/>
</dbReference>
<keyword evidence="7 9" id="KW-0378">Hydrolase</keyword>
<evidence type="ECO:0000256" key="10">
    <source>
        <dbReference type="PROSITE-ProRule" id="PRU10072"/>
    </source>
</evidence>
<keyword evidence="8 9" id="KW-0234">DNA repair</keyword>
<comment type="catalytic activity">
    <reaction evidence="1 9 11">
        <text>Hydrolyzes single-stranded DNA or mismatched double-stranded DNA and polynucleotides, releasing free uracil.</text>
        <dbReference type="EC" id="3.2.2.27"/>
    </reaction>
</comment>
<gene>
    <name evidence="9" type="primary">ung</name>
    <name evidence="13" type="ORF">IAC78_02690</name>
</gene>
<proteinExistence type="inferred from homology"/>
<keyword evidence="13" id="KW-0326">Glycosidase</keyword>
<organism evidence="13 14">
    <name type="scientific">Candidatus Scatoplasma merdavium</name>
    <dbReference type="NCBI Taxonomy" id="2840932"/>
    <lineage>
        <taxon>Bacteria</taxon>
        <taxon>Bacillati</taxon>
        <taxon>Bacillota</taxon>
        <taxon>Bacilli</taxon>
        <taxon>Bacillales</taxon>
        <taxon>Candidatus Scatoplasma</taxon>
    </lineage>
</organism>
<feature type="active site" description="Proton acceptor" evidence="9 10">
    <location>
        <position position="60"/>
    </location>
</feature>
<evidence type="ECO:0000256" key="5">
    <source>
        <dbReference type="ARBA" id="ARBA00018429"/>
    </source>
</evidence>
<accession>A0A9D9GR62</accession>
<comment type="subcellular location">
    <subcellularLocation>
        <location evidence="9">Cytoplasm</location>
    </subcellularLocation>
</comment>
<dbReference type="SMART" id="SM00987">
    <property type="entry name" value="UreE_C"/>
    <property type="match status" value="1"/>
</dbReference>
<dbReference type="AlphaFoldDB" id="A0A9D9GR62"/>
<dbReference type="GO" id="GO:0004844">
    <property type="term" value="F:uracil DNA N-glycosylase activity"/>
    <property type="evidence" value="ECO:0007669"/>
    <property type="project" value="UniProtKB-UniRule"/>
</dbReference>
<evidence type="ECO:0000256" key="1">
    <source>
        <dbReference type="ARBA" id="ARBA00001400"/>
    </source>
</evidence>
<dbReference type="InterPro" id="IPR005122">
    <property type="entry name" value="Uracil-DNA_glycosylase-like"/>
</dbReference>
<dbReference type="InterPro" id="IPR002043">
    <property type="entry name" value="UDG_fam1"/>
</dbReference>
<dbReference type="Proteomes" id="UP000823629">
    <property type="component" value="Unassembled WGS sequence"/>
</dbReference>
<evidence type="ECO:0000256" key="6">
    <source>
        <dbReference type="ARBA" id="ARBA00022763"/>
    </source>
</evidence>
<evidence type="ECO:0000256" key="4">
    <source>
        <dbReference type="ARBA" id="ARBA00012030"/>
    </source>
</evidence>
<name>A0A9D9GR62_9BACL</name>
<dbReference type="NCBIfam" id="NF003592">
    <property type="entry name" value="PRK05254.1-5"/>
    <property type="match status" value="1"/>
</dbReference>
<evidence type="ECO:0000256" key="2">
    <source>
        <dbReference type="ARBA" id="ARBA00002631"/>
    </source>
</evidence>
<dbReference type="NCBIfam" id="TIGR00628">
    <property type="entry name" value="ung"/>
    <property type="match status" value="1"/>
</dbReference>
<dbReference type="SMART" id="SM00986">
    <property type="entry name" value="UDG"/>
    <property type="match status" value="1"/>
</dbReference>
<dbReference type="PANTHER" id="PTHR11264:SF0">
    <property type="entry name" value="URACIL-DNA GLYCOSYLASE"/>
    <property type="match status" value="1"/>
</dbReference>